<evidence type="ECO:0000313" key="2">
    <source>
        <dbReference type="Proteomes" id="UP000326178"/>
    </source>
</evidence>
<protein>
    <recommendedName>
        <fullName evidence="3">Nucleopolyhedrovirus P10 family protein</fullName>
    </recommendedName>
</protein>
<reference evidence="1 2" key="1">
    <citation type="submission" date="2017-09" db="EMBL/GenBank/DDBJ databases">
        <authorList>
            <person name="Lee N."/>
            <person name="Cho B.-K."/>
        </authorList>
    </citation>
    <scope>NUCLEOTIDE SEQUENCE [LARGE SCALE GENOMIC DNA]</scope>
    <source>
        <strain evidence="1 2">ATCC 12769</strain>
    </source>
</reference>
<sequence length="231" mass="23402">MTTADGPDRADPWTAAVRRRLGLGRLLPLGGPEDGAWIAERAAAAVLRSATADTGAFLEELRLAWAGSGDSPVSGLPGPPGALPPGPLRIEGAFAATARRPLPQTAGALRAALLTAAAGRLGLTVREVDLRVTDLLDEEPARRAEGPDTVRAAEPEGAAGAAAVRVPGVVALTRVLGSAVHTGADHVRVELATARDRRALDVARSVRAAVAGALEDGTAVTVLVTAVVDPA</sequence>
<dbReference type="Proteomes" id="UP000326178">
    <property type="component" value="Chromosome"/>
</dbReference>
<dbReference type="RefSeq" id="WP_150490469.1">
    <property type="nucleotide sequence ID" value="NZ_BMUV01000004.1"/>
</dbReference>
<dbReference type="EMBL" id="CP023702">
    <property type="protein sequence ID" value="QEU75160.1"/>
    <property type="molecule type" value="Genomic_DNA"/>
</dbReference>
<name>A0A5J6FJR5_9ACTN</name>
<dbReference type="KEGG" id="snk:CP967_27125"/>
<accession>A0A5J6FJR5</accession>
<proteinExistence type="predicted"/>
<evidence type="ECO:0008006" key="3">
    <source>
        <dbReference type="Google" id="ProtNLM"/>
    </source>
</evidence>
<evidence type="ECO:0000313" key="1">
    <source>
        <dbReference type="EMBL" id="QEU75160.1"/>
    </source>
</evidence>
<gene>
    <name evidence="1" type="ORF">CP967_27125</name>
</gene>
<keyword evidence="2" id="KW-1185">Reference proteome</keyword>
<dbReference type="AlphaFoldDB" id="A0A5J6FJR5"/>
<organism evidence="1 2">
    <name type="scientific">Streptomyces nitrosporeus</name>
    <dbReference type="NCBI Taxonomy" id="28894"/>
    <lineage>
        <taxon>Bacteria</taxon>
        <taxon>Bacillati</taxon>
        <taxon>Actinomycetota</taxon>
        <taxon>Actinomycetes</taxon>
        <taxon>Kitasatosporales</taxon>
        <taxon>Streptomycetaceae</taxon>
        <taxon>Streptomyces</taxon>
    </lineage>
</organism>